<feature type="domain" description="HTH cro/C1-type" evidence="1">
    <location>
        <begin position="73"/>
        <end position="115"/>
    </location>
</feature>
<dbReference type="Gene3D" id="1.10.260.40">
    <property type="entry name" value="lambda repressor-like DNA-binding domains"/>
    <property type="match status" value="1"/>
</dbReference>
<dbReference type="PATRIC" id="fig|1121326.3.peg.2809"/>
<accession>A0A162TRZ6</accession>
<dbReference type="RefSeq" id="WP_066622878.1">
    <property type="nucleotide sequence ID" value="NZ_FQXL01000049.1"/>
</dbReference>
<dbReference type="Pfam" id="PF01381">
    <property type="entry name" value="HTH_3"/>
    <property type="match status" value="1"/>
</dbReference>
<dbReference type="Proteomes" id="UP000076603">
    <property type="component" value="Unassembled WGS sequence"/>
</dbReference>
<protein>
    <submittedName>
        <fullName evidence="2">Helix-turn-helix domain protein</fullName>
    </submittedName>
</protein>
<keyword evidence="3" id="KW-1185">Reference proteome</keyword>
<name>A0A162TRZ6_9CLOT</name>
<dbReference type="AlphaFoldDB" id="A0A162TRZ6"/>
<evidence type="ECO:0000259" key="1">
    <source>
        <dbReference type="PROSITE" id="PS50943"/>
    </source>
</evidence>
<evidence type="ECO:0000313" key="3">
    <source>
        <dbReference type="Proteomes" id="UP000076603"/>
    </source>
</evidence>
<dbReference type="OrthoDB" id="1929879at2"/>
<dbReference type="PROSITE" id="PS50943">
    <property type="entry name" value="HTH_CROC1"/>
    <property type="match status" value="1"/>
</dbReference>
<dbReference type="CDD" id="cd00093">
    <property type="entry name" value="HTH_XRE"/>
    <property type="match status" value="1"/>
</dbReference>
<gene>
    <name evidence="2" type="ORF">CLMAG_27950</name>
</gene>
<dbReference type="InterPro" id="IPR001387">
    <property type="entry name" value="Cro/C1-type_HTH"/>
</dbReference>
<dbReference type="SUPFAM" id="SSF47413">
    <property type="entry name" value="lambda repressor-like DNA-binding domains"/>
    <property type="match status" value="1"/>
</dbReference>
<evidence type="ECO:0000313" key="2">
    <source>
        <dbReference type="EMBL" id="KZL92981.1"/>
    </source>
</evidence>
<dbReference type="GO" id="GO:0003677">
    <property type="term" value="F:DNA binding"/>
    <property type="evidence" value="ECO:0007669"/>
    <property type="project" value="InterPro"/>
</dbReference>
<comment type="caution">
    <text evidence="2">The sequence shown here is derived from an EMBL/GenBank/DDBJ whole genome shotgun (WGS) entry which is preliminary data.</text>
</comment>
<dbReference type="InterPro" id="IPR010982">
    <property type="entry name" value="Lambda_DNA-bd_dom_sf"/>
</dbReference>
<proteinExistence type="predicted"/>
<dbReference type="EMBL" id="LWAE01000002">
    <property type="protein sequence ID" value="KZL92981.1"/>
    <property type="molecule type" value="Genomic_DNA"/>
</dbReference>
<dbReference type="STRING" id="1121326.CLMAG_27950"/>
<sequence>MERRDLISLKSEVTELNREINRLAETVKHSISSDVVTANKNLIMLKEKVKKRSDAIVAYNFNEIKRLNRLNNKELADLLGVDPSLTSRYTNGHALPNTETILTLCDIYNIDYNLFFKELLNINQLINYANEDKIDDFGYDYESQKSILKDTYYTYFFVTNSSGKGIQEGELHIKDLKNGSGVFSIPIVEKHFNTDICVTDSLIFFNLYNSKQKNASICLIKPPLGVANEYYGGIGILQLAADSLSAPCSQKIIFSSFKIDRDLYRQELKDLLIVKPYSQSIRDEDDVTVGSYNIGIKLSKSDDEAVYNKLREIESKILASK</sequence>
<organism evidence="2 3">
    <name type="scientific">Clostridium magnum DSM 2767</name>
    <dbReference type="NCBI Taxonomy" id="1121326"/>
    <lineage>
        <taxon>Bacteria</taxon>
        <taxon>Bacillati</taxon>
        <taxon>Bacillota</taxon>
        <taxon>Clostridia</taxon>
        <taxon>Eubacteriales</taxon>
        <taxon>Clostridiaceae</taxon>
        <taxon>Clostridium</taxon>
    </lineage>
</organism>
<reference evidence="2 3" key="1">
    <citation type="submission" date="2016-04" db="EMBL/GenBank/DDBJ databases">
        <title>Genome sequence of Clostridium magnum DSM 2767.</title>
        <authorList>
            <person name="Poehlein A."/>
            <person name="Uhlig R."/>
            <person name="Fischer R."/>
            <person name="Bahl H."/>
            <person name="Daniel R."/>
        </authorList>
    </citation>
    <scope>NUCLEOTIDE SEQUENCE [LARGE SCALE GENOMIC DNA]</scope>
    <source>
        <strain evidence="2 3">DSM 2767</strain>
    </source>
</reference>